<evidence type="ECO:0000256" key="6">
    <source>
        <dbReference type="PROSITE-ProRule" id="PRU00175"/>
    </source>
</evidence>
<proteinExistence type="predicted"/>
<feature type="compositionally biased region" description="Polar residues" evidence="7">
    <location>
        <begin position="41"/>
        <end position="50"/>
    </location>
</feature>
<feature type="domain" description="RING-type" evidence="8">
    <location>
        <begin position="207"/>
        <end position="248"/>
    </location>
</feature>
<dbReference type="EC" id="2.3.2.27" evidence="2"/>
<dbReference type="SUPFAM" id="SSF57850">
    <property type="entry name" value="RING/U-box"/>
    <property type="match status" value="1"/>
</dbReference>
<keyword evidence="4 6" id="KW-0863">Zinc-finger</keyword>
<evidence type="ECO:0000259" key="8">
    <source>
        <dbReference type="PROSITE" id="PS50089"/>
    </source>
</evidence>
<evidence type="ECO:0000256" key="5">
    <source>
        <dbReference type="ARBA" id="ARBA00022833"/>
    </source>
</evidence>
<comment type="catalytic activity">
    <reaction evidence="1">
        <text>S-ubiquitinyl-[E2 ubiquitin-conjugating enzyme]-L-cysteine + [acceptor protein]-L-lysine = [E2 ubiquitin-conjugating enzyme]-L-cysteine + N(6)-ubiquitinyl-[acceptor protein]-L-lysine.</text>
        <dbReference type="EC" id="2.3.2.27"/>
    </reaction>
</comment>
<feature type="compositionally biased region" description="Polar residues" evidence="7">
    <location>
        <begin position="91"/>
        <end position="100"/>
    </location>
</feature>
<dbReference type="Proteomes" id="UP001157006">
    <property type="component" value="Chromosome 1L"/>
</dbReference>
<dbReference type="Gene3D" id="3.30.40.10">
    <property type="entry name" value="Zinc/RING finger domain, C3HC4 (zinc finger)"/>
    <property type="match status" value="1"/>
</dbReference>
<evidence type="ECO:0000313" key="10">
    <source>
        <dbReference type="Proteomes" id="UP001157006"/>
    </source>
</evidence>
<evidence type="ECO:0000256" key="1">
    <source>
        <dbReference type="ARBA" id="ARBA00000900"/>
    </source>
</evidence>
<feature type="region of interest" description="Disordered" evidence="7">
    <location>
        <begin position="41"/>
        <end position="62"/>
    </location>
</feature>
<dbReference type="PANTHER" id="PTHR15710">
    <property type="entry name" value="E3 UBIQUITIN-PROTEIN LIGASE PRAJA"/>
    <property type="match status" value="1"/>
</dbReference>
<dbReference type="EMBL" id="OX451736">
    <property type="protein sequence ID" value="CAI8585449.1"/>
    <property type="molecule type" value="Genomic_DNA"/>
</dbReference>
<keyword evidence="3" id="KW-0479">Metal-binding</keyword>
<dbReference type="GO" id="GO:0005737">
    <property type="term" value="C:cytoplasm"/>
    <property type="evidence" value="ECO:0007669"/>
    <property type="project" value="TreeGrafter"/>
</dbReference>
<dbReference type="PROSITE" id="PS50089">
    <property type="entry name" value="ZF_RING_2"/>
    <property type="match status" value="1"/>
</dbReference>
<dbReference type="SMART" id="SM00184">
    <property type="entry name" value="RING"/>
    <property type="match status" value="1"/>
</dbReference>
<gene>
    <name evidence="9" type="ORF">VFH_I206760</name>
</gene>
<organism evidence="9 10">
    <name type="scientific">Vicia faba</name>
    <name type="common">Broad bean</name>
    <name type="synonym">Faba vulgaris</name>
    <dbReference type="NCBI Taxonomy" id="3906"/>
    <lineage>
        <taxon>Eukaryota</taxon>
        <taxon>Viridiplantae</taxon>
        <taxon>Streptophyta</taxon>
        <taxon>Embryophyta</taxon>
        <taxon>Tracheophyta</taxon>
        <taxon>Spermatophyta</taxon>
        <taxon>Magnoliopsida</taxon>
        <taxon>eudicotyledons</taxon>
        <taxon>Gunneridae</taxon>
        <taxon>Pentapetalae</taxon>
        <taxon>rosids</taxon>
        <taxon>fabids</taxon>
        <taxon>Fabales</taxon>
        <taxon>Fabaceae</taxon>
        <taxon>Papilionoideae</taxon>
        <taxon>50 kb inversion clade</taxon>
        <taxon>NPAAA clade</taxon>
        <taxon>Hologalegina</taxon>
        <taxon>IRL clade</taxon>
        <taxon>Fabeae</taxon>
        <taxon>Vicia</taxon>
    </lineage>
</organism>
<dbReference type="PANTHER" id="PTHR15710:SF196">
    <property type="entry name" value="F6A14.12 PROTEIN-RELATED"/>
    <property type="match status" value="1"/>
</dbReference>
<dbReference type="GO" id="GO:0016567">
    <property type="term" value="P:protein ubiquitination"/>
    <property type="evidence" value="ECO:0007669"/>
    <property type="project" value="TreeGrafter"/>
</dbReference>
<feature type="compositionally biased region" description="Pro residues" evidence="7">
    <location>
        <begin position="52"/>
        <end position="61"/>
    </location>
</feature>
<keyword evidence="10" id="KW-1185">Reference proteome</keyword>
<accession>A0AAV0YI34</accession>
<evidence type="ECO:0000313" key="9">
    <source>
        <dbReference type="EMBL" id="CAI8585449.1"/>
    </source>
</evidence>
<evidence type="ECO:0000256" key="2">
    <source>
        <dbReference type="ARBA" id="ARBA00012483"/>
    </source>
</evidence>
<evidence type="ECO:0000256" key="4">
    <source>
        <dbReference type="ARBA" id="ARBA00022771"/>
    </source>
</evidence>
<evidence type="ECO:0000256" key="3">
    <source>
        <dbReference type="ARBA" id="ARBA00022723"/>
    </source>
</evidence>
<dbReference type="Pfam" id="PF13639">
    <property type="entry name" value="zf-RING_2"/>
    <property type="match status" value="1"/>
</dbReference>
<name>A0AAV0YI34_VICFA</name>
<dbReference type="GO" id="GO:0061630">
    <property type="term" value="F:ubiquitin protein ligase activity"/>
    <property type="evidence" value="ECO:0007669"/>
    <property type="project" value="UniProtKB-EC"/>
</dbReference>
<reference evidence="9 10" key="1">
    <citation type="submission" date="2023-01" db="EMBL/GenBank/DDBJ databases">
        <authorList>
            <person name="Kreplak J."/>
        </authorList>
    </citation>
    <scope>NUCLEOTIDE SEQUENCE [LARGE SCALE GENOMIC DNA]</scope>
</reference>
<evidence type="ECO:0000256" key="7">
    <source>
        <dbReference type="SAM" id="MobiDB-lite"/>
    </source>
</evidence>
<feature type="compositionally biased region" description="Acidic residues" evidence="7">
    <location>
        <begin position="266"/>
        <end position="278"/>
    </location>
</feature>
<sequence>MPMNHDGQSQQSTRWYKLCFMPTSGDSSDDSDTESVVIAPTTSTHTSTWQEPSPPHSPLYPEPEMYWLSLPQPPPPPPPPLPFLRLTPLQRSSQMASLSPSPNPEPQHDWNWRTPPPPPPPPPFLTTLALQRLHSQAANSEHRINTQSLQPPPPLPPNIWDHFQNNVGRVQPGVNQSEFLRIPDNVIDAIQMVTISELHESDELSQCPICMEDFKLGDEACQLPCKHTYKFKCILRWLNNNTTCPVCRLQLEGFEGQGSCYNINDEGNDDDGDDDSLDLEPQIPPPPPPVIYSLEDLFQFSPHSQVAEDGADHNSDEGYYDSACDDLGDAHEDGQ</sequence>
<dbReference type="InterPro" id="IPR013083">
    <property type="entry name" value="Znf_RING/FYVE/PHD"/>
</dbReference>
<keyword evidence="5" id="KW-0862">Zinc</keyword>
<feature type="region of interest" description="Disordered" evidence="7">
    <location>
        <begin position="262"/>
        <end position="335"/>
    </location>
</feature>
<protein>
    <recommendedName>
        <fullName evidence="2">RING-type E3 ubiquitin transferase</fullName>
        <ecNumber evidence="2">2.3.2.27</ecNumber>
    </recommendedName>
</protein>
<feature type="region of interest" description="Disordered" evidence="7">
    <location>
        <begin position="91"/>
        <end position="126"/>
    </location>
</feature>
<dbReference type="GO" id="GO:0008270">
    <property type="term" value="F:zinc ion binding"/>
    <property type="evidence" value="ECO:0007669"/>
    <property type="project" value="UniProtKB-KW"/>
</dbReference>
<dbReference type="InterPro" id="IPR001841">
    <property type="entry name" value="Znf_RING"/>
</dbReference>
<dbReference type="AlphaFoldDB" id="A0AAV0YI34"/>
<feature type="compositionally biased region" description="Pro residues" evidence="7">
    <location>
        <begin position="114"/>
        <end position="124"/>
    </location>
</feature>